<accession>S8CPD7</accession>
<keyword evidence="9" id="KW-1185">Reference proteome</keyword>
<feature type="region of interest" description="Disordered" evidence="6">
    <location>
        <begin position="93"/>
        <end position="115"/>
    </location>
</feature>
<feature type="domain" description="RRM" evidence="7">
    <location>
        <begin position="262"/>
        <end position="340"/>
    </location>
</feature>
<keyword evidence="3 5" id="KW-0694">RNA-binding</keyword>
<protein>
    <recommendedName>
        <fullName evidence="7">RRM domain-containing protein</fullName>
    </recommendedName>
</protein>
<dbReference type="GO" id="GO:0005634">
    <property type="term" value="C:nucleus"/>
    <property type="evidence" value="ECO:0007669"/>
    <property type="project" value="UniProtKB-SubCell"/>
</dbReference>
<evidence type="ECO:0000313" key="9">
    <source>
        <dbReference type="Proteomes" id="UP000015453"/>
    </source>
</evidence>
<dbReference type="OrthoDB" id="439808at2759"/>
<keyword evidence="4" id="KW-0539">Nucleus</keyword>
<feature type="domain" description="RRM" evidence="7">
    <location>
        <begin position="641"/>
        <end position="744"/>
    </location>
</feature>
<dbReference type="AlphaFoldDB" id="S8CPD7"/>
<dbReference type="FunFam" id="3.30.70.330:FF:000182">
    <property type="entry name" value="RNA-binding motif protein 28"/>
    <property type="match status" value="1"/>
</dbReference>
<dbReference type="Pfam" id="PF00076">
    <property type="entry name" value="RRM_1"/>
    <property type="match status" value="3"/>
</dbReference>
<feature type="domain" description="RRM" evidence="7">
    <location>
        <begin position="489"/>
        <end position="572"/>
    </location>
</feature>
<comment type="subcellular location">
    <subcellularLocation>
        <location evidence="1">Nucleus</location>
    </subcellularLocation>
</comment>
<dbReference type="InterPro" id="IPR000504">
    <property type="entry name" value="RRM_dom"/>
</dbReference>
<feature type="compositionally biased region" description="Acidic residues" evidence="6">
    <location>
        <begin position="367"/>
        <end position="376"/>
    </location>
</feature>
<evidence type="ECO:0000256" key="2">
    <source>
        <dbReference type="ARBA" id="ARBA00022737"/>
    </source>
</evidence>
<dbReference type="CDD" id="cd12413">
    <property type="entry name" value="RRM1_RBM28_like"/>
    <property type="match status" value="1"/>
</dbReference>
<organism evidence="8 9">
    <name type="scientific">Genlisea aurea</name>
    <dbReference type="NCBI Taxonomy" id="192259"/>
    <lineage>
        <taxon>Eukaryota</taxon>
        <taxon>Viridiplantae</taxon>
        <taxon>Streptophyta</taxon>
        <taxon>Embryophyta</taxon>
        <taxon>Tracheophyta</taxon>
        <taxon>Spermatophyta</taxon>
        <taxon>Magnoliopsida</taxon>
        <taxon>eudicotyledons</taxon>
        <taxon>Gunneridae</taxon>
        <taxon>Pentapetalae</taxon>
        <taxon>asterids</taxon>
        <taxon>lamiids</taxon>
        <taxon>Lamiales</taxon>
        <taxon>Lentibulariaceae</taxon>
        <taxon>Genlisea</taxon>
    </lineage>
</organism>
<evidence type="ECO:0000259" key="7">
    <source>
        <dbReference type="PROSITE" id="PS50102"/>
    </source>
</evidence>
<dbReference type="GO" id="GO:0003729">
    <property type="term" value="F:mRNA binding"/>
    <property type="evidence" value="ECO:0007669"/>
    <property type="project" value="TreeGrafter"/>
</dbReference>
<dbReference type="SMART" id="SM00360">
    <property type="entry name" value="RRM"/>
    <property type="match status" value="4"/>
</dbReference>
<dbReference type="PANTHER" id="PTHR48039">
    <property type="entry name" value="RNA-BINDING MOTIF PROTEIN 14B"/>
    <property type="match status" value="1"/>
</dbReference>
<dbReference type="Proteomes" id="UP000015453">
    <property type="component" value="Unassembled WGS sequence"/>
</dbReference>
<feature type="non-terminal residue" evidence="8">
    <location>
        <position position="752"/>
    </location>
</feature>
<sequence length="752" mass="82982">MGKRKDAANGGHSPSTVFVANLPYSFSNSQMEELFSDVGPIRRCFLVTNKGTTEHRGFGYVQFASVEDANRAIEQKNQFSVGGRKIAVKQAMHRPSLEQRRAKLDKGQSDVSLTKKEKNSSTLVADLTYKASAFQEKDEAKAKTKGTSTYINTPDQAEIPEKQRVAKTVIFGGLLNDGMAEEVHRLAGEFGTICSITYPLPEEELGHHGLTLDGCKPVASSVLYTSVKSASQCVSAIHQKEIHGGVVWARQLGGEGAKTQKWKLIVRNLPFKVQASEIKDMFASAGFVWDVIIPQNPETGGSKGYAFVKFTTKRDAEKAIQSFNGKNLGKRTIAVDWAVAKKIYVAGSSGVATGEEEEKEYSKSGESEDFDMESVEESPKLHNDGDDSSTDASILSEENDDKPQIDFETEQGIAKRVLQNFLSAASNREGSEPDAVIVNDEAMQDKTKLNDKSSIKPIDKLSNLQKAVTDSGAGKNTTEATKGEDELQSTLFISNLPFDITSDEVKQRFSAFGEVQSFIPVLHKVTKRPRGTGFLKFTAVEASNAAFSAANGKADSAIFIKGRQVKVLKAVDRKTANDKSLEKAKKEETDHRNLYLAKEGLILEGTPAADGVSASDMSKRKKLHEDKMAKLRSPNFRISKTRLIVYNIPKTMNEKDLKSLFINAVTSRATKQKPTIHQIKMLKDSKNGTKIRQRGVAFLEFSEHQHALVALRVLNNNPDTFDLEHRPIVEFALDNVLKLKLRKDKIEAQRQQ</sequence>
<keyword evidence="2" id="KW-0677">Repeat</keyword>
<evidence type="ECO:0000256" key="3">
    <source>
        <dbReference type="ARBA" id="ARBA00022884"/>
    </source>
</evidence>
<evidence type="ECO:0000256" key="4">
    <source>
        <dbReference type="ARBA" id="ARBA00023242"/>
    </source>
</evidence>
<dbReference type="InterPro" id="IPR051945">
    <property type="entry name" value="RRM_MRD1_RNA_proc_ribogen"/>
</dbReference>
<dbReference type="PROSITE" id="PS50102">
    <property type="entry name" value="RRM"/>
    <property type="match status" value="4"/>
</dbReference>
<dbReference type="Gene3D" id="3.30.70.330">
    <property type="match status" value="4"/>
</dbReference>
<proteinExistence type="predicted"/>
<evidence type="ECO:0000256" key="5">
    <source>
        <dbReference type="PROSITE-ProRule" id="PRU00176"/>
    </source>
</evidence>
<evidence type="ECO:0000256" key="6">
    <source>
        <dbReference type="SAM" id="MobiDB-lite"/>
    </source>
</evidence>
<dbReference type="SMART" id="SM00361">
    <property type="entry name" value="RRM_1"/>
    <property type="match status" value="2"/>
</dbReference>
<dbReference type="InterPro" id="IPR012677">
    <property type="entry name" value="Nucleotide-bd_a/b_plait_sf"/>
</dbReference>
<gene>
    <name evidence="8" type="ORF">M569_05733</name>
</gene>
<reference evidence="8 9" key="1">
    <citation type="journal article" date="2013" name="BMC Genomics">
        <title>The miniature genome of a carnivorous plant Genlisea aurea contains a low number of genes and short non-coding sequences.</title>
        <authorList>
            <person name="Leushkin E.V."/>
            <person name="Sutormin R.A."/>
            <person name="Nabieva E.R."/>
            <person name="Penin A.A."/>
            <person name="Kondrashov A.S."/>
            <person name="Logacheva M.D."/>
        </authorList>
    </citation>
    <scope>NUCLEOTIDE SEQUENCE [LARGE SCALE GENOMIC DNA]</scope>
</reference>
<dbReference type="CDD" id="cd12414">
    <property type="entry name" value="RRM2_RBM28_like"/>
    <property type="match status" value="1"/>
</dbReference>
<comment type="caution">
    <text evidence="8">The sequence shown here is derived from an EMBL/GenBank/DDBJ whole genome shotgun (WGS) entry which is preliminary data.</text>
</comment>
<dbReference type="InterPro" id="IPR035979">
    <property type="entry name" value="RBD_domain_sf"/>
</dbReference>
<dbReference type="EMBL" id="AUSU01002315">
    <property type="protein sequence ID" value="EPS69034.1"/>
    <property type="molecule type" value="Genomic_DNA"/>
</dbReference>
<feature type="domain" description="RRM" evidence="7">
    <location>
        <begin position="15"/>
        <end position="93"/>
    </location>
</feature>
<dbReference type="CDD" id="cd12416">
    <property type="entry name" value="RRM4_RBM28_like"/>
    <property type="match status" value="1"/>
</dbReference>
<name>S8CPD7_9LAMI</name>
<dbReference type="PANTHER" id="PTHR48039:SF5">
    <property type="entry name" value="RNA-BINDING PROTEIN 28"/>
    <property type="match status" value="1"/>
</dbReference>
<feature type="region of interest" description="Disordered" evidence="6">
    <location>
        <begin position="354"/>
        <end position="402"/>
    </location>
</feature>
<dbReference type="InterPro" id="IPR003954">
    <property type="entry name" value="RRM_euk-type"/>
</dbReference>
<feature type="compositionally biased region" description="Basic and acidic residues" evidence="6">
    <location>
        <begin position="95"/>
        <end position="115"/>
    </location>
</feature>
<evidence type="ECO:0000256" key="1">
    <source>
        <dbReference type="ARBA" id="ARBA00004123"/>
    </source>
</evidence>
<dbReference type="SUPFAM" id="SSF54928">
    <property type="entry name" value="RNA-binding domain, RBD"/>
    <property type="match status" value="4"/>
</dbReference>
<evidence type="ECO:0000313" key="8">
    <source>
        <dbReference type="EMBL" id="EPS69034.1"/>
    </source>
</evidence>